<keyword evidence="3" id="KW-1185">Reference proteome</keyword>
<feature type="region of interest" description="Disordered" evidence="1">
    <location>
        <begin position="1"/>
        <end position="48"/>
    </location>
</feature>
<organism evidence="2 3">
    <name type="scientific">Fragilariopsis cylindrus CCMP1102</name>
    <dbReference type="NCBI Taxonomy" id="635003"/>
    <lineage>
        <taxon>Eukaryota</taxon>
        <taxon>Sar</taxon>
        <taxon>Stramenopiles</taxon>
        <taxon>Ochrophyta</taxon>
        <taxon>Bacillariophyta</taxon>
        <taxon>Bacillariophyceae</taxon>
        <taxon>Bacillariophycidae</taxon>
        <taxon>Bacillariales</taxon>
        <taxon>Bacillariaceae</taxon>
        <taxon>Fragilariopsis</taxon>
    </lineage>
</organism>
<dbReference type="KEGG" id="fcy:FRACYDRAFT_267125"/>
<evidence type="ECO:0008006" key="4">
    <source>
        <dbReference type="Google" id="ProtNLM"/>
    </source>
</evidence>
<protein>
    <recommendedName>
        <fullName evidence="4">PAS domain-containing protein</fullName>
    </recommendedName>
</protein>
<dbReference type="SUPFAM" id="SSF55785">
    <property type="entry name" value="PYP-like sensor domain (PAS domain)"/>
    <property type="match status" value="1"/>
</dbReference>
<feature type="compositionally biased region" description="Polar residues" evidence="1">
    <location>
        <begin position="13"/>
        <end position="32"/>
    </location>
</feature>
<feature type="compositionally biased region" description="Low complexity" evidence="1">
    <location>
        <begin position="1"/>
        <end position="12"/>
    </location>
</feature>
<dbReference type="InParanoid" id="A0A1E7FV49"/>
<reference evidence="2 3" key="1">
    <citation type="submission" date="2016-09" db="EMBL/GenBank/DDBJ databases">
        <title>Extensive genetic diversity and differential bi-allelic expression allows diatom success in the polar Southern Ocean.</title>
        <authorList>
            <consortium name="DOE Joint Genome Institute"/>
            <person name="Mock T."/>
            <person name="Otillar R.P."/>
            <person name="Strauss J."/>
            <person name="Dupont C."/>
            <person name="Frickenhaus S."/>
            <person name="Maumus F."/>
            <person name="Mcmullan M."/>
            <person name="Sanges R."/>
            <person name="Schmutz J."/>
            <person name="Toseland A."/>
            <person name="Valas R."/>
            <person name="Veluchamy A."/>
            <person name="Ward B.J."/>
            <person name="Allen A."/>
            <person name="Barry K."/>
            <person name="Falciatore A."/>
            <person name="Ferrante M."/>
            <person name="Fortunato A.E."/>
            <person name="Gloeckner G."/>
            <person name="Gruber A."/>
            <person name="Hipkin R."/>
            <person name="Janech M."/>
            <person name="Kroth P."/>
            <person name="Leese F."/>
            <person name="Lindquist E."/>
            <person name="Lyon B.R."/>
            <person name="Martin J."/>
            <person name="Mayer C."/>
            <person name="Parker M."/>
            <person name="Quesneville H."/>
            <person name="Raymond J."/>
            <person name="Uhlig C."/>
            <person name="Valentin K.U."/>
            <person name="Worden A.Z."/>
            <person name="Armbrust E.V."/>
            <person name="Bowler C."/>
            <person name="Green B."/>
            <person name="Moulton V."/>
            <person name="Van Oosterhout C."/>
            <person name="Grigoriev I."/>
        </authorList>
    </citation>
    <scope>NUCLEOTIDE SEQUENCE [LARGE SCALE GENOMIC DNA]</scope>
    <source>
        <strain evidence="2 3">CCMP1102</strain>
    </source>
</reference>
<dbReference type="Gene3D" id="3.30.450.20">
    <property type="entry name" value="PAS domain"/>
    <property type="match status" value="1"/>
</dbReference>
<dbReference type="OrthoDB" id="200280at2759"/>
<evidence type="ECO:0000256" key="1">
    <source>
        <dbReference type="SAM" id="MobiDB-lite"/>
    </source>
</evidence>
<proteinExistence type="predicted"/>
<accession>A0A1E7FV49</accession>
<dbReference type="Proteomes" id="UP000095751">
    <property type="component" value="Unassembled WGS sequence"/>
</dbReference>
<dbReference type="AlphaFoldDB" id="A0A1E7FV49"/>
<feature type="compositionally biased region" description="Basic and acidic residues" evidence="1">
    <location>
        <begin position="37"/>
        <end position="48"/>
    </location>
</feature>
<gene>
    <name evidence="2" type="ORF">FRACYDRAFT_267125</name>
</gene>
<dbReference type="EMBL" id="KV784353">
    <property type="protein sequence ID" value="OEU22021.1"/>
    <property type="molecule type" value="Genomic_DNA"/>
</dbReference>
<evidence type="ECO:0000313" key="2">
    <source>
        <dbReference type="EMBL" id="OEU22021.1"/>
    </source>
</evidence>
<name>A0A1E7FV49_9STRA</name>
<sequence length="289" mass="31786">MSMAAAKVSSSSETPEQSYNNNQNFKTNTCSSDETDKESPMKRQKMDSTLEIGSYRSKVSRTSSHHPILSPAYLNKVNVERVSAFYAVNEDDMNILDDVLMCPFVFRTQNAVLCGALTDCVVPGMLRANFSKNNKLLSMELVFDAMGFMQQLDGANGGNINAQVIPGSLEMALVPCPNEARVITEATSPYRVVHVNEQWTRLTSYTQTEAEGKPLLHLLLGDSSGSGADESLEDVTNGRPACSTNIHHRKIGKSFVDFMCSYPLTNATDEITQLLHVNTELPQTMTLIS</sequence>
<evidence type="ECO:0000313" key="3">
    <source>
        <dbReference type="Proteomes" id="UP000095751"/>
    </source>
</evidence>
<dbReference type="InterPro" id="IPR035965">
    <property type="entry name" value="PAS-like_dom_sf"/>
</dbReference>